<keyword evidence="3" id="KW-1185">Reference proteome</keyword>
<sequence length="84" mass="9222">MMEDNKPAAMAAESSRGTTCATRQMAASFWKLQEYGIDILMGDDGATADRFKDQDMEEEAHGHKGDGYQRGDGGGKYPEGMLER</sequence>
<name>A0A9W7FY84_9STRA</name>
<gene>
    <name evidence="2" type="ORF">TrRE_jg2133</name>
</gene>
<evidence type="ECO:0000256" key="1">
    <source>
        <dbReference type="SAM" id="MobiDB-lite"/>
    </source>
</evidence>
<dbReference type="AlphaFoldDB" id="A0A9W7FY84"/>
<accession>A0A9W7FY84</accession>
<protein>
    <submittedName>
        <fullName evidence="2">Uncharacterized protein</fullName>
    </submittedName>
</protein>
<dbReference type="Proteomes" id="UP001165082">
    <property type="component" value="Unassembled WGS sequence"/>
</dbReference>
<feature type="compositionally biased region" description="Basic and acidic residues" evidence="1">
    <location>
        <begin position="52"/>
        <end position="69"/>
    </location>
</feature>
<dbReference type="EMBL" id="BRXZ01006970">
    <property type="protein sequence ID" value="GMI22682.1"/>
    <property type="molecule type" value="Genomic_DNA"/>
</dbReference>
<feature type="non-terminal residue" evidence="2">
    <location>
        <position position="1"/>
    </location>
</feature>
<organism evidence="2 3">
    <name type="scientific">Triparma retinervis</name>
    <dbReference type="NCBI Taxonomy" id="2557542"/>
    <lineage>
        <taxon>Eukaryota</taxon>
        <taxon>Sar</taxon>
        <taxon>Stramenopiles</taxon>
        <taxon>Ochrophyta</taxon>
        <taxon>Bolidophyceae</taxon>
        <taxon>Parmales</taxon>
        <taxon>Triparmaceae</taxon>
        <taxon>Triparma</taxon>
    </lineage>
</organism>
<feature type="region of interest" description="Disordered" evidence="1">
    <location>
        <begin position="52"/>
        <end position="84"/>
    </location>
</feature>
<reference evidence="2" key="1">
    <citation type="submission" date="2022-07" db="EMBL/GenBank/DDBJ databases">
        <title>Genome analysis of Parmales, a sister group of diatoms, reveals the evolutionary specialization of diatoms from phago-mixotrophs to photoautotrophs.</title>
        <authorList>
            <person name="Ban H."/>
            <person name="Sato S."/>
            <person name="Yoshikawa S."/>
            <person name="Kazumasa Y."/>
            <person name="Nakamura Y."/>
            <person name="Ichinomiya M."/>
            <person name="Saitoh K."/>
            <person name="Sato N."/>
            <person name="Blanc-Mathieu R."/>
            <person name="Endo H."/>
            <person name="Kuwata A."/>
            <person name="Ogata H."/>
        </authorList>
    </citation>
    <scope>NUCLEOTIDE SEQUENCE</scope>
</reference>
<evidence type="ECO:0000313" key="3">
    <source>
        <dbReference type="Proteomes" id="UP001165082"/>
    </source>
</evidence>
<proteinExistence type="predicted"/>
<evidence type="ECO:0000313" key="2">
    <source>
        <dbReference type="EMBL" id="GMI22682.1"/>
    </source>
</evidence>
<comment type="caution">
    <text evidence="2">The sequence shown here is derived from an EMBL/GenBank/DDBJ whole genome shotgun (WGS) entry which is preliminary data.</text>
</comment>